<dbReference type="SUPFAM" id="SSF111006">
    <property type="entry name" value="Dystroglycan, domain 2"/>
    <property type="match status" value="1"/>
</dbReference>
<dbReference type="GO" id="GO:0016011">
    <property type="term" value="C:dystroglycan complex"/>
    <property type="evidence" value="ECO:0007669"/>
    <property type="project" value="TreeGrafter"/>
</dbReference>
<dbReference type="OrthoDB" id="6285625at2759"/>
<feature type="compositionally biased region" description="Acidic residues" evidence="25">
    <location>
        <begin position="1115"/>
        <end position="1126"/>
    </location>
</feature>
<evidence type="ECO:0000256" key="4">
    <source>
        <dbReference type="ARBA" id="ARBA00004251"/>
    </source>
</evidence>
<dbReference type="GO" id="GO:0002009">
    <property type="term" value="P:morphogenesis of an epithelium"/>
    <property type="evidence" value="ECO:0007669"/>
    <property type="project" value="TreeGrafter"/>
</dbReference>
<evidence type="ECO:0000256" key="5">
    <source>
        <dbReference type="ARBA" id="ARBA00004642"/>
    </source>
</evidence>
<evidence type="ECO:0000256" key="3">
    <source>
        <dbReference type="ARBA" id="ARBA00004245"/>
    </source>
</evidence>
<evidence type="ECO:0000256" key="25">
    <source>
        <dbReference type="SAM" id="MobiDB-lite"/>
    </source>
</evidence>
<dbReference type="GO" id="GO:0042383">
    <property type="term" value="C:sarcolemma"/>
    <property type="evidence" value="ECO:0007669"/>
    <property type="project" value="UniProtKB-SubCell"/>
</dbReference>
<evidence type="ECO:0000256" key="14">
    <source>
        <dbReference type="ARBA" id="ARBA00023157"/>
    </source>
</evidence>
<evidence type="ECO:0000256" key="17">
    <source>
        <dbReference type="ARBA" id="ARBA00023242"/>
    </source>
</evidence>
<feature type="region of interest" description="Disordered" evidence="25">
    <location>
        <begin position="384"/>
        <end position="439"/>
    </location>
</feature>
<feature type="domain" description="Peptidase S72" evidence="27">
    <location>
        <begin position="871"/>
        <end position="979"/>
    </location>
</feature>
<keyword evidence="8" id="KW-0964">Secreted</keyword>
<dbReference type="PANTHER" id="PTHR21559:SF21">
    <property type="entry name" value="DYSTROGLYCAN 1"/>
    <property type="match status" value="1"/>
</dbReference>
<dbReference type="SUPFAM" id="SSF49313">
    <property type="entry name" value="Cadherin-like"/>
    <property type="match status" value="3"/>
</dbReference>
<keyword evidence="11" id="KW-0732">Signal</keyword>
<evidence type="ECO:0000256" key="13">
    <source>
        <dbReference type="ARBA" id="ARBA00023018"/>
    </source>
</evidence>
<keyword evidence="13" id="KW-0770">Synapse</keyword>
<evidence type="ECO:0000256" key="21">
    <source>
        <dbReference type="ARBA" id="ARBA00026224"/>
    </source>
</evidence>
<evidence type="ECO:0000313" key="29">
    <source>
        <dbReference type="Proteomes" id="UP000749559"/>
    </source>
</evidence>
<dbReference type="GO" id="GO:0043236">
    <property type="term" value="F:laminin binding"/>
    <property type="evidence" value="ECO:0007669"/>
    <property type="project" value="TreeGrafter"/>
</dbReference>
<dbReference type="InterPro" id="IPR013783">
    <property type="entry name" value="Ig-like_fold"/>
</dbReference>
<evidence type="ECO:0000256" key="19">
    <source>
        <dbReference type="ARBA" id="ARBA00023567"/>
    </source>
</evidence>
<dbReference type="AlphaFoldDB" id="A0A8S4NQK0"/>
<keyword evidence="9" id="KW-0597">Phosphoprotein</keyword>
<dbReference type="GO" id="GO:0045211">
    <property type="term" value="C:postsynaptic membrane"/>
    <property type="evidence" value="ECO:0007669"/>
    <property type="project" value="UniProtKB-SubCell"/>
</dbReference>
<keyword evidence="15" id="KW-0325">Glycoprotein</keyword>
<dbReference type="InterPro" id="IPR030398">
    <property type="entry name" value="SEA_DG_dom"/>
</dbReference>
<keyword evidence="18" id="KW-0628">Postsynaptic cell membrane</keyword>
<feature type="compositionally biased region" description="Polar residues" evidence="25">
    <location>
        <begin position="1095"/>
        <end position="1105"/>
    </location>
</feature>
<feature type="compositionally biased region" description="Low complexity" evidence="25">
    <location>
        <begin position="1141"/>
        <end position="1153"/>
    </location>
</feature>
<accession>A0A8S4NQK0</accession>
<dbReference type="InterPro" id="IPR008465">
    <property type="entry name" value="DAG1_C"/>
</dbReference>
<reference evidence="28" key="1">
    <citation type="submission" date="2022-03" db="EMBL/GenBank/DDBJ databases">
        <authorList>
            <person name="Martin C."/>
        </authorList>
    </citation>
    <scope>NUCLEOTIDE SEQUENCE</scope>
</reference>
<dbReference type="GO" id="GO:0005856">
    <property type="term" value="C:cytoskeleton"/>
    <property type="evidence" value="ECO:0007669"/>
    <property type="project" value="UniProtKB-SubCell"/>
</dbReference>
<dbReference type="PROSITE" id="PS51699">
    <property type="entry name" value="SEA_DG"/>
    <property type="match status" value="2"/>
</dbReference>
<keyword evidence="14" id="KW-1015">Disulfide bond</keyword>
<dbReference type="InterPro" id="IPR027468">
    <property type="entry name" value="Alpha-dystroglycan_domain_2"/>
</dbReference>
<evidence type="ECO:0000256" key="18">
    <source>
        <dbReference type="ARBA" id="ARBA00023257"/>
    </source>
</evidence>
<keyword evidence="12 26" id="KW-1133">Transmembrane helix</keyword>
<evidence type="ECO:0000256" key="9">
    <source>
        <dbReference type="ARBA" id="ARBA00022553"/>
    </source>
</evidence>
<feature type="transmembrane region" description="Helical" evidence="26">
    <location>
        <begin position="1011"/>
        <end position="1037"/>
    </location>
</feature>
<dbReference type="InterPro" id="IPR015919">
    <property type="entry name" value="Cadherin-like_sf"/>
</dbReference>
<dbReference type="InterPro" id="IPR006644">
    <property type="entry name" value="Cadg"/>
</dbReference>
<sequence length="1163" mass="129708">MIKSVNGARCEYNAINSGISQSTGRNHQTRRYKNSANKMAQQFGLFVAVFMTCLLRTAYCNVDSNDIQNYLNTVEETPSLDVVKEPVSVMWGLADATAALGKLFSYQIPSNAFKGDVTSYKVVEAGTDSLPSWLHYDSTSQTIEGVPTPGNLGQHYIEVTANSKDQSSQDKDVFSINVMEDASHTSAMRLKVSKEGFKPIKCQTGSPITMVTVAIDTNFDGMVAKEKTDLLKSMVSHLKLSNELLKIIPMGNRPLFDSDALVAGPGDAKDQKQAGAFMTWEVGCGNVEPKHMEVLQHVESSAQDGSMREAIKYPIIGWHVTNKSPPTHRRLKRQAAQYVTATPVQPSMAPTKTPIETVVVEEPKDTETKTDEPTRVIPTMESPTFVTGIHPTKSRHHRTKTAGRHKGRKSKHHQPKQSPRSKHHHKSKHPKLPIVTPTQEPIAPTKIVDFTDMESSSVYTAPIDDVHMSRTDIIEPSVTLSSTKTKPTKTEALPPSRTFTQDPSPTSSEVVPTKTEQVTVAPSEEYNFEPISKNNIDVLYAKVGEVFKFHVPMDTFYDVEDGTTENLKLVFLTAQGFTLPASSWVKFDQEKQNLYGLAWEKDVGVSEYILAAIDSQGKMARQSLEIVIQDRQDTKPPTHEMAFTLDLDYDKFINDVDMQILVANKISAMFGDSDSSKLTVTKIAKGSVIYQFTNNSMPDGDGCPADEINRLVDLLLDEDGKLKPEIVEKLKPIEIKNFTLQRAGPCKDDDRIKPVVAKPPGFNFTPYQSNPIDKLTARAGRFFRYRIPKNTFTDPEDGNTRKLKLLFLTVGGYDIPPNSWIKLDEQKQTLYGLPLKEDVGRDEFILAGIDRGEKIVRDAFEIFVEDYPEKDLTHTFSLTLDKDYDKFSKNVDDQINVGDKIAAIYGDSNERFITVESIKPGSTIFTWYNNSYMGHPCPTAQVAALLEKLSDNTNSLLPEVRELFSDIPIKEFKLTPLGACEKDKNFTNVIITDIPVGPRDVETRGASNDEVWITTVVPAVVIAAMLLLAGIIACILYRKKRKGKLSDEDQNTFVNKGIPIIFADELEEKPETPTKPLILEDEKPPLPPPEYRRSSCGSGAPSTPLSDHKEPIGTTDDEDNERDEYEQLLYQPPPPFPSNGNNRNARPNRQQQQYKSPPPYVPP</sequence>
<keyword evidence="16" id="KW-0206">Cytoskeleton</keyword>
<keyword evidence="29" id="KW-1185">Reference proteome</keyword>
<keyword evidence="6" id="KW-1003">Cell membrane</keyword>
<dbReference type="GO" id="GO:0021675">
    <property type="term" value="P:nerve development"/>
    <property type="evidence" value="ECO:0007669"/>
    <property type="project" value="TreeGrafter"/>
</dbReference>
<dbReference type="EMBL" id="CAIIXF020000005">
    <property type="protein sequence ID" value="CAH1783147.1"/>
    <property type="molecule type" value="Genomic_DNA"/>
</dbReference>
<evidence type="ECO:0000256" key="12">
    <source>
        <dbReference type="ARBA" id="ARBA00022989"/>
    </source>
</evidence>
<comment type="function">
    <text evidence="20">Transmembrane protein that plays important roles in connecting the extracellular matrix to the cytoskeleton. Acts as a cell adhesion receptor in both muscle and non-muscle tissues. Receptor for both DMD and UTRN and, through these interactions, scaffolds axin to the cytoskeleton. Also functions in cell adhesion-mediated signaling and implicated in cell polarity.</text>
</comment>
<comment type="caution">
    <text evidence="28">The sequence shown here is derived from an EMBL/GenBank/DDBJ whole genome shotgun (WGS) entry which is preliminary data.</text>
</comment>
<dbReference type="Pfam" id="PF05345">
    <property type="entry name" value="He_PIG"/>
    <property type="match status" value="1"/>
</dbReference>
<evidence type="ECO:0000256" key="16">
    <source>
        <dbReference type="ARBA" id="ARBA00023212"/>
    </source>
</evidence>
<evidence type="ECO:0000256" key="23">
    <source>
        <dbReference type="ARBA" id="ARBA00031034"/>
    </source>
</evidence>
<keyword evidence="26" id="KW-0472">Membrane</keyword>
<dbReference type="Pfam" id="PF05454">
    <property type="entry name" value="DAG1"/>
    <property type="match status" value="2"/>
</dbReference>
<evidence type="ECO:0000256" key="2">
    <source>
        <dbReference type="ARBA" id="ARBA00004239"/>
    </source>
</evidence>
<feature type="region of interest" description="Disordered" evidence="25">
    <location>
        <begin position="1065"/>
        <end position="1163"/>
    </location>
</feature>
<evidence type="ECO:0000313" key="28">
    <source>
        <dbReference type="EMBL" id="CAH1783147.1"/>
    </source>
</evidence>
<feature type="compositionally biased region" description="Basic residues" evidence="25">
    <location>
        <begin position="392"/>
        <end position="431"/>
    </location>
</feature>
<evidence type="ECO:0000256" key="10">
    <source>
        <dbReference type="ARBA" id="ARBA00022692"/>
    </source>
</evidence>
<evidence type="ECO:0000256" key="22">
    <source>
        <dbReference type="ARBA" id="ARBA00030092"/>
    </source>
</evidence>
<feature type="region of interest" description="Disordered" evidence="25">
    <location>
        <begin position="480"/>
        <end position="510"/>
    </location>
</feature>
<comment type="function">
    <text evidence="19">The dystroglycan complex is involved in a number of processes including laminin and basement membrane assembly, sarcolemmal stability, cell survival, peripheral nerve myelination, nodal structure, cell migration, and epithelial polarization.</text>
</comment>
<dbReference type="CDD" id="cd11303">
    <property type="entry name" value="Dystroglycan_repeat"/>
    <property type="match status" value="1"/>
</dbReference>
<feature type="domain" description="Peptidase S72" evidence="27">
    <location>
        <begin position="636"/>
        <end position="745"/>
    </location>
</feature>
<dbReference type="GO" id="GO:0005576">
    <property type="term" value="C:extracellular region"/>
    <property type="evidence" value="ECO:0007669"/>
    <property type="project" value="UniProtKB-SubCell"/>
</dbReference>
<dbReference type="PANTHER" id="PTHR21559">
    <property type="entry name" value="DYSTROGLYCAN-RELATED"/>
    <property type="match status" value="1"/>
</dbReference>
<proteinExistence type="predicted"/>
<dbReference type="Proteomes" id="UP000749559">
    <property type="component" value="Unassembled WGS sequence"/>
</dbReference>
<dbReference type="Gene3D" id="2.60.40.10">
    <property type="entry name" value="Immunoglobulins"/>
    <property type="match status" value="3"/>
</dbReference>
<evidence type="ECO:0000256" key="11">
    <source>
        <dbReference type="ARBA" id="ARBA00022729"/>
    </source>
</evidence>
<keyword evidence="7" id="KW-0963">Cytoplasm</keyword>
<dbReference type="InterPro" id="IPR041631">
    <property type="entry name" value="Alpha_DG1_N2"/>
</dbReference>
<evidence type="ECO:0000256" key="6">
    <source>
        <dbReference type="ARBA" id="ARBA00022475"/>
    </source>
</evidence>
<dbReference type="GO" id="GO:0005654">
    <property type="term" value="C:nucleoplasm"/>
    <property type="evidence" value="ECO:0007669"/>
    <property type="project" value="UniProtKB-SubCell"/>
</dbReference>
<evidence type="ECO:0000256" key="26">
    <source>
        <dbReference type="SAM" id="Phobius"/>
    </source>
</evidence>
<keyword evidence="10 26" id="KW-0812">Transmembrane</keyword>
<evidence type="ECO:0000256" key="15">
    <source>
        <dbReference type="ARBA" id="ARBA00023180"/>
    </source>
</evidence>
<evidence type="ECO:0000256" key="24">
    <source>
        <dbReference type="ARBA" id="ARBA00034100"/>
    </source>
</evidence>
<dbReference type="SMART" id="SM00736">
    <property type="entry name" value="CADG"/>
    <property type="match status" value="3"/>
</dbReference>
<dbReference type="Gene3D" id="3.30.70.1040">
    <property type="entry name" value="Dystroglycan, domain 2"/>
    <property type="match status" value="1"/>
</dbReference>
<protein>
    <recommendedName>
        <fullName evidence="21">Dystroglycan 1</fullName>
    </recommendedName>
    <alternativeName>
        <fullName evidence="23">Dystroglycan</fullName>
    </alternativeName>
    <alternativeName>
        <fullName evidence="22">Dystrophin-associated glycoprotein 1</fullName>
    </alternativeName>
</protein>
<evidence type="ECO:0000256" key="1">
    <source>
        <dbReference type="ARBA" id="ARBA00004135"/>
    </source>
</evidence>
<dbReference type="Pfam" id="PF18424">
    <property type="entry name" value="a_DG1_N2"/>
    <property type="match status" value="1"/>
</dbReference>
<evidence type="ECO:0000256" key="7">
    <source>
        <dbReference type="ARBA" id="ARBA00022490"/>
    </source>
</evidence>
<gene>
    <name evidence="28" type="ORF">OFUS_LOCUS9512</name>
</gene>
<organism evidence="28 29">
    <name type="scientific">Owenia fusiformis</name>
    <name type="common">Polychaete worm</name>
    <dbReference type="NCBI Taxonomy" id="6347"/>
    <lineage>
        <taxon>Eukaryota</taxon>
        <taxon>Metazoa</taxon>
        <taxon>Spiralia</taxon>
        <taxon>Lophotrochozoa</taxon>
        <taxon>Annelida</taxon>
        <taxon>Polychaeta</taxon>
        <taxon>Sedentaria</taxon>
        <taxon>Canalipalpata</taxon>
        <taxon>Sabellida</taxon>
        <taxon>Oweniida</taxon>
        <taxon>Oweniidae</taxon>
        <taxon>Owenia</taxon>
    </lineage>
</organism>
<name>A0A8S4NQK0_OWEFU</name>
<evidence type="ECO:0000259" key="27">
    <source>
        <dbReference type="PROSITE" id="PS51699"/>
    </source>
</evidence>
<evidence type="ECO:0000256" key="20">
    <source>
        <dbReference type="ARBA" id="ARBA00024991"/>
    </source>
</evidence>
<dbReference type="GO" id="GO:0005509">
    <property type="term" value="F:calcium ion binding"/>
    <property type="evidence" value="ECO:0007669"/>
    <property type="project" value="InterPro"/>
</dbReference>
<dbReference type="GO" id="GO:0007411">
    <property type="term" value="P:axon guidance"/>
    <property type="evidence" value="ECO:0007669"/>
    <property type="project" value="TreeGrafter"/>
</dbReference>
<comment type="subcellular location">
    <subcellularLocation>
        <location evidence="1">Cell membrane</location>
        <location evidence="1">Sarcolemma</location>
    </subcellularLocation>
    <subcellularLocation>
        <location evidence="4">Cell membrane</location>
        <topology evidence="4">Single-pass type I membrane protein</topology>
    </subcellularLocation>
    <subcellularLocation>
        <location evidence="3">Cytoplasm</location>
        <location evidence="3">Cytoskeleton</location>
    </subcellularLocation>
    <subcellularLocation>
        <location evidence="5">Nucleus</location>
        <location evidence="5">Nucleoplasm</location>
    </subcellularLocation>
    <subcellularLocation>
        <location evidence="24">Postsynaptic cell membrane</location>
    </subcellularLocation>
    <subcellularLocation>
        <location evidence="2">Secreted</location>
        <location evidence="2">Extracellular space</location>
    </subcellularLocation>
</comment>
<keyword evidence="17" id="KW-0539">Nucleus</keyword>
<evidence type="ECO:0000256" key="8">
    <source>
        <dbReference type="ARBA" id="ARBA00022525"/>
    </source>
</evidence>
<feature type="compositionally biased region" description="Polar residues" evidence="25">
    <location>
        <begin position="497"/>
        <end position="510"/>
    </location>
</feature>